<protein>
    <submittedName>
        <fullName evidence="1">Uncharacterized protein</fullName>
    </submittedName>
</protein>
<proteinExistence type="predicted"/>
<sequence length="112" mass="12564">MFFNDVEQEVIDGILVDKRIELLDESGNIVYQIDAEGELILDAEDNPIPVLTTIPVASALSTNGAKPSGDFFELFQQGSHQGRLSIHELKLISEWLDIGGQYYNTPFHQEEE</sequence>
<name>A0ABS9X2J3_9GAMM</name>
<evidence type="ECO:0000313" key="1">
    <source>
        <dbReference type="EMBL" id="MCI2284463.1"/>
    </source>
</evidence>
<dbReference type="EMBL" id="JAKKSL010000002">
    <property type="protein sequence ID" value="MCI2284463.1"/>
    <property type="molecule type" value="Genomic_DNA"/>
</dbReference>
<dbReference type="Proteomes" id="UP001139646">
    <property type="component" value="Unassembled WGS sequence"/>
</dbReference>
<keyword evidence="2" id="KW-1185">Reference proteome</keyword>
<dbReference type="RefSeq" id="WP_242286894.1">
    <property type="nucleotide sequence ID" value="NZ_JAKKSL010000002.1"/>
</dbReference>
<comment type="caution">
    <text evidence="1">The sequence shown here is derived from an EMBL/GenBank/DDBJ whole genome shotgun (WGS) entry which is preliminary data.</text>
</comment>
<gene>
    <name evidence="1" type="ORF">L3081_15035</name>
</gene>
<organism evidence="1 2">
    <name type="scientific">Colwellia maritima</name>
    <dbReference type="NCBI Taxonomy" id="2912588"/>
    <lineage>
        <taxon>Bacteria</taxon>
        <taxon>Pseudomonadati</taxon>
        <taxon>Pseudomonadota</taxon>
        <taxon>Gammaproteobacteria</taxon>
        <taxon>Alteromonadales</taxon>
        <taxon>Colwelliaceae</taxon>
        <taxon>Colwellia</taxon>
    </lineage>
</organism>
<reference evidence="1" key="1">
    <citation type="submission" date="2022-01" db="EMBL/GenBank/DDBJ databases">
        <title>Colwellia maritima, isolated from seawater.</title>
        <authorList>
            <person name="Kristyanto S."/>
            <person name="Jung J."/>
            <person name="Jeon C.O."/>
        </authorList>
    </citation>
    <scope>NUCLEOTIDE SEQUENCE</scope>
    <source>
        <strain evidence="1">MSW7</strain>
    </source>
</reference>
<evidence type="ECO:0000313" key="2">
    <source>
        <dbReference type="Proteomes" id="UP001139646"/>
    </source>
</evidence>
<accession>A0ABS9X2J3</accession>